<accession>A0A1W4XUG7</accession>
<name>A0A1W4XUG7_AGRPL</name>
<dbReference type="GO" id="GO:0005634">
    <property type="term" value="C:nucleus"/>
    <property type="evidence" value="ECO:0007669"/>
    <property type="project" value="UniProtKB-SubCell"/>
</dbReference>
<evidence type="ECO:0000256" key="7">
    <source>
        <dbReference type="ARBA" id="ARBA00022691"/>
    </source>
</evidence>
<evidence type="ECO:0000256" key="8">
    <source>
        <dbReference type="ARBA" id="ARBA00023242"/>
    </source>
</evidence>
<evidence type="ECO:0000256" key="5">
    <source>
        <dbReference type="ARBA" id="ARBA00022603"/>
    </source>
</evidence>
<dbReference type="PANTHER" id="PTHR14614">
    <property type="entry name" value="HEPATOCELLULAR CARCINOMA-ASSOCIATED ANTIGEN"/>
    <property type="match status" value="1"/>
</dbReference>
<dbReference type="OrthoDB" id="1723750at2759"/>
<organism evidence="10 11">
    <name type="scientific">Agrilus planipennis</name>
    <name type="common">Emerald ash borer</name>
    <name type="synonym">Agrilus marcopoli</name>
    <dbReference type="NCBI Taxonomy" id="224129"/>
    <lineage>
        <taxon>Eukaryota</taxon>
        <taxon>Metazoa</taxon>
        <taxon>Ecdysozoa</taxon>
        <taxon>Arthropoda</taxon>
        <taxon>Hexapoda</taxon>
        <taxon>Insecta</taxon>
        <taxon>Pterygota</taxon>
        <taxon>Neoptera</taxon>
        <taxon>Endopterygota</taxon>
        <taxon>Coleoptera</taxon>
        <taxon>Polyphaga</taxon>
        <taxon>Elateriformia</taxon>
        <taxon>Buprestoidea</taxon>
        <taxon>Buprestidae</taxon>
        <taxon>Agrilinae</taxon>
        <taxon>Agrilus</taxon>
    </lineage>
</organism>
<dbReference type="GO" id="GO:0018064">
    <property type="term" value="F:protein-L-histidine N-tele-methyltransferase activity"/>
    <property type="evidence" value="ECO:0007669"/>
    <property type="project" value="UniProtKB-EC"/>
</dbReference>
<evidence type="ECO:0000256" key="1">
    <source>
        <dbReference type="ARBA" id="ARBA00004123"/>
    </source>
</evidence>
<comment type="similarity">
    <text evidence="9">Belongs to the methyltransferase superfamily. METTL18 family.</text>
</comment>
<evidence type="ECO:0000256" key="6">
    <source>
        <dbReference type="ARBA" id="ARBA00022679"/>
    </source>
</evidence>
<dbReference type="RefSeq" id="XP_018336432.1">
    <property type="nucleotide sequence ID" value="XM_018480930.2"/>
</dbReference>
<gene>
    <name evidence="11" type="primary">LOC108744945</name>
</gene>
<protein>
    <recommendedName>
        <fullName evidence="3">protein-histidine N-methyltransferase</fullName>
        <ecNumber evidence="3">2.1.1.85</ecNumber>
    </recommendedName>
</protein>
<reference evidence="11" key="1">
    <citation type="submission" date="2025-08" db="UniProtKB">
        <authorList>
            <consortium name="RefSeq"/>
        </authorList>
    </citation>
    <scope>IDENTIFICATION</scope>
    <source>
        <tissue evidence="11">Entire body</tissue>
    </source>
</reference>
<evidence type="ECO:0000256" key="2">
    <source>
        <dbReference type="ARBA" id="ARBA00004496"/>
    </source>
</evidence>
<keyword evidence="5 11" id="KW-0489">Methyltransferase</keyword>
<dbReference type="GO" id="GO:0032259">
    <property type="term" value="P:methylation"/>
    <property type="evidence" value="ECO:0007669"/>
    <property type="project" value="UniProtKB-KW"/>
</dbReference>
<dbReference type="PANTHER" id="PTHR14614:SF39">
    <property type="entry name" value="HISTIDINE PROTEIN METHYLTRANSFERASE 1 HOMOLOG"/>
    <property type="match status" value="1"/>
</dbReference>
<dbReference type="InterPro" id="IPR029063">
    <property type="entry name" value="SAM-dependent_MTases_sf"/>
</dbReference>
<dbReference type="AlphaFoldDB" id="A0A1W4XUG7"/>
<sequence>MFKFNFFEDSSACNKNEEKPNCKECEELHVNNFKLPPEYPISILKINDKPNEILIKHVAHDDVINYIKKQGNSDTNLFEAEEQHSDLLSGVYEGGLKVWECTFDLVNFLIEKDINFMSKKVLDLGCGVGIVGIWAILKGATVVFQDYNSEVLKYATIPNVSLNVDSQFLNTTSNCKAKFISGDWTSFVDHFAKENEKFDYILTSETIYNRDNYEKLHKVFKDTLKGDGYVYVAAKSYYFGLGGGVHDFIEFINSQNVFCIQRCWESNSGVKREIILLKFK</sequence>
<dbReference type="Gene3D" id="3.40.50.150">
    <property type="entry name" value="Vaccinia Virus protein VP39"/>
    <property type="match status" value="1"/>
</dbReference>
<keyword evidence="10" id="KW-1185">Reference proteome</keyword>
<keyword evidence="4" id="KW-0963">Cytoplasm</keyword>
<comment type="subcellular location">
    <subcellularLocation>
        <location evidence="2">Cytoplasm</location>
    </subcellularLocation>
    <subcellularLocation>
        <location evidence="1">Nucleus</location>
    </subcellularLocation>
</comment>
<dbReference type="GO" id="GO:0005737">
    <property type="term" value="C:cytoplasm"/>
    <property type="evidence" value="ECO:0007669"/>
    <property type="project" value="UniProtKB-SubCell"/>
</dbReference>
<evidence type="ECO:0000256" key="4">
    <source>
        <dbReference type="ARBA" id="ARBA00022490"/>
    </source>
</evidence>
<dbReference type="EC" id="2.1.1.85" evidence="3"/>
<dbReference type="CDD" id="cd02440">
    <property type="entry name" value="AdoMet_MTases"/>
    <property type="match status" value="1"/>
</dbReference>
<dbReference type="SUPFAM" id="SSF53335">
    <property type="entry name" value="S-adenosyl-L-methionine-dependent methyltransferases"/>
    <property type="match status" value="1"/>
</dbReference>
<evidence type="ECO:0000313" key="10">
    <source>
        <dbReference type="Proteomes" id="UP000192223"/>
    </source>
</evidence>
<dbReference type="Proteomes" id="UP000192223">
    <property type="component" value="Unplaced"/>
</dbReference>
<evidence type="ECO:0000313" key="11">
    <source>
        <dbReference type="RefSeq" id="XP_018336432.1"/>
    </source>
</evidence>
<proteinExistence type="inferred from homology"/>
<evidence type="ECO:0000256" key="3">
    <source>
        <dbReference type="ARBA" id="ARBA00012533"/>
    </source>
</evidence>
<evidence type="ECO:0000256" key="9">
    <source>
        <dbReference type="ARBA" id="ARBA00038126"/>
    </source>
</evidence>
<keyword evidence="6" id="KW-0808">Transferase</keyword>
<keyword evidence="7" id="KW-0949">S-adenosyl-L-methionine</keyword>
<dbReference type="GeneID" id="108744945"/>
<keyword evidence="8" id="KW-0539">Nucleus</keyword>
<dbReference type="InterPro" id="IPR019410">
    <property type="entry name" value="Methyltransf_16"/>
</dbReference>
<dbReference type="Pfam" id="PF10294">
    <property type="entry name" value="Methyltransf_16"/>
    <property type="match status" value="1"/>
</dbReference>